<proteinExistence type="predicted"/>
<feature type="transmembrane region" description="Helical" evidence="1">
    <location>
        <begin position="76"/>
        <end position="101"/>
    </location>
</feature>
<keyword evidence="1" id="KW-1133">Transmembrane helix</keyword>
<evidence type="ECO:0000313" key="2">
    <source>
        <dbReference type="EMBL" id="UXH77221.1"/>
    </source>
</evidence>
<evidence type="ECO:0000313" key="3">
    <source>
        <dbReference type="Proteomes" id="UP001064933"/>
    </source>
</evidence>
<evidence type="ECO:0000256" key="1">
    <source>
        <dbReference type="SAM" id="Phobius"/>
    </source>
</evidence>
<protein>
    <submittedName>
        <fullName evidence="2">Uncharacterized protein</fullName>
    </submittedName>
</protein>
<organism evidence="2 3">
    <name type="scientific">Roseateles amylovorans</name>
    <dbReference type="NCBI Taxonomy" id="2978473"/>
    <lineage>
        <taxon>Bacteria</taxon>
        <taxon>Pseudomonadati</taxon>
        <taxon>Pseudomonadota</taxon>
        <taxon>Betaproteobacteria</taxon>
        <taxon>Burkholderiales</taxon>
        <taxon>Sphaerotilaceae</taxon>
        <taxon>Roseateles</taxon>
    </lineage>
</organism>
<sequence>MRTFQTVGLILVALAFLPLWWMLSGVEPHALEGAPGAGIYFLFFSLPLLGLAAVMLIPSSLVLVSRRCRSVYGYRGPWLLLWAISSLYSGLFMGVMGMVLLDQLQRTLN</sequence>
<dbReference type="EMBL" id="CP104562">
    <property type="protein sequence ID" value="UXH77221.1"/>
    <property type="molecule type" value="Genomic_DNA"/>
</dbReference>
<keyword evidence="1" id="KW-0472">Membrane</keyword>
<keyword evidence="1" id="KW-0812">Transmembrane</keyword>
<name>A0ABY6AVJ1_9BURK</name>
<feature type="transmembrane region" description="Helical" evidence="1">
    <location>
        <begin position="41"/>
        <end position="64"/>
    </location>
</feature>
<reference evidence="2" key="1">
    <citation type="submission" date="2022-10" db="EMBL/GenBank/DDBJ databases">
        <title>Characterization and whole genome sequencing of a new Roseateles species, isolated from fresh water.</title>
        <authorList>
            <person name="Guliayeva D.Y."/>
            <person name="Akhremchuk A.E."/>
            <person name="Sikolenko M.A."/>
            <person name="Valentovich L.N."/>
            <person name="Sidarenka A.V."/>
        </authorList>
    </citation>
    <scope>NUCLEOTIDE SEQUENCE</scope>
    <source>
        <strain evidence="2">BIM B-1768</strain>
    </source>
</reference>
<dbReference type="Proteomes" id="UP001064933">
    <property type="component" value="Chromosome"/>
</dbReference>
<dbReference type="RefSeq" id="WP_261756963.1">
    <property type="nucleotide sequence ID" value="NZ_CP104562.2"/>
</dbReference>
<accession>A0ABY6AVJ1</accession>
<keyword evidence="3" id="KW-1185">Reference proteome</keyword>
<gene>
    <name evidence="2" type="ORF">N4261_19720</name>
</gene>